<dbReference type="STRING" id="1653334.GA0071312_1721"/>
<dbReference type="PROSITE" id="PS50192">
    <property type="entry name" value="T_SNARE"/>
    <property type="match status" value="1"/>
</dbReference>
<reference evidence="11 12" key="1">
    <citation type="submission" date="2015-09" db="EMBL/GenBank/DDBJ databases">
        <title>Identification and resolution of microdiversity through metagenomic sequencing of parallel consortia.</title>
        <authorList>
            <person name="Nelson W.C."/>
            <person name="Romine M.F."/>
            <person name="Lindemann S.R."/>
        </authorList>
    </citation>
    <scope>NUCLEOTIDE SEQUENCE [LARGE SCALE GENOMIC DNA]</scope>
    <source>
        <strain evidence="11">HL-109</strain>
    </source>
</reference>
<dbReference type="EMBL" id="LJSX01000033">
    <property type="protein sequence ID" value="KPQ09184.1"/>
    <property type="molecule type" value="Genomic_DNA"/>
</dbReference>
<dbReference type="PROSITE" id="PS50111">
    <property type="entry name" value="CHEMOTAXIS_TRANSDUC_2"/>
    <property type="match status" value="1"/>
</dbReference>
<feature type="transmembrane region" description="Helical" evidence="7">
    <location>
        <begin position="320"/>
        <end position="343"/>
    </location>
</feature>
<comment type="caution">
    <text evidence="11">The sequence shown here is derived from an EMBL/GenBank/DDBJ whole genome shotgun (WGS) entry which is preliminary data.</text>
</comment>
<evidence type="ECO:0000313" key="11">
    <source>
        <dbReference type="EMBL" id="KPQ09184.1"/>
    </source>
</evidence>
<proteinExistence type="inferred from homology"/>
<dbReference type="SMART" id="SM00283">
    <property type="entry name" value="MA"/>
    <property type="match status" value="1"/>
</dbReference>
<dbReference type="PANTHER" id="PTHR32089:SF112">
    <property type="entry name" value="LYSOZYME-LIKE PROTEIN-RELATED"/>
    <property type="match status" value="1"/>
</dbReference>
<dbReference type="Pfam" id="PF00015">
    <property type="entry name" value="MCPsignal"/>
    <property type="match status" value="1"/>
</dbReference>
<comment type="subcellular location">
    <subcellularLocation>
        <location evidence="1">Cell inner membrane</location>
        <topology evidence="1">Multi-pass membrane protein</topology>
    </subcellularLocation>
</comment>
<dbReference type="InterPro" id="IPR000727">
    <property type="entry name" value="T_SNARE_dom"/>
</dbReference>
<feature type="domain" description="HAMP" evidence="10">
    <location>
        <begin position="344"/>
        <end position="397"/>
    </location>
</feature>
<dbReference type="PANTHER" id="PTHR32089">
    <property type="entry name" value="METHYL-ACCEPTING CHEMOTAXIS PROTEIN MCPB"/>
    <property type="match status" value="1"/>
</dbReference>
<evidence type="ECO:0000256" key="2">
    <source>
        <dbReference type="ARBA" id="ARBA00022519"/>
    </source>
</evidence>
<dbReference type="CDD" id="cd06225">
    <property type="entry name" value="HAMP"/>
    <property type="match status" value="1"/>
</dbReference>
<evidence type="ECO:0000256" key="6">
    <source>
        <dbReference type="SAM" id="MobiDB-lite"/>
    </source>
</evidence>
<evidence type="ECO:0000256" key="3">
    <source>
        <dbReference type="ARBA" id="ARBA00023224"/>
    </source>
</evidence>
<feature type="domain" description="T-SNARE coiled-coil homology" evidence="9">
    <location>
        <begin position="589"/>
        <end position="651"/>
    </location>
</feature>
<dbReference type="InterPro" id="IPR004089">
    <property type="entry name" value="MCPsignal_dom"/>
</dbReference>
<evidence type="ECO:0000259" key="10">
    <source>
        <dbReference type="PROSITE" id="PS50885"/>
    </source>
</evidence>
<dbReference type="Gene3D" id="1.10.287.950">
    <property type="entry name" value="Methyl-accepting chemotaxis protein"/>
    <property type="match status" value="1"/>
</dbReference>
<organism evidence="11 12">
    <name type="scientific">Saliniramus fredricksonii</name>
    <dbReference type="NCBI Taxonomy" id="1653334"/>
    <lineage>
        <taxon>Bacteria</taxon>
        <taxon>Pseudomonadati</taxon>
        <taxon>Pseudomonadota</taxon>
        <taxon>Alphaproteobacteria</taxon>
        <taxon>Hyphomicrobiales</taxon>
        <taxon>Salinarimonadaceae</taxon>
        <taxon>Saliniramus</taxon>
    </lineage>
</organism>
<evidence type="ECO:0000259" key="9">
    <source>
        <dbReference type="PROSITE" id="PS50192"/>
    </source>
</evidence>
<protein>
    <submittedName>
        <fullName evidence="11">Methyl-accepting chemotaxis protein</fullName>
    </submittedName>
</protein>
<accession>A0A0P7XNY0</accession>
<evidence type="ECO:0000256" key="7">
    <source>
        <dbReference type="SAM" id="Phobius"/>
    </source>
</evidence>
<dbReference type="PROSITE" id="PS50885">
    <property type="entry name" value="HAMP"/>
    <property type="match status" value="1"/>
</dbReference>
<name>A0A0P7XNY0_9HYPH</name>
<keyword evidence="7" id="KW-0472">Membrane</keyword>
<dbReference type="InterPro" id="IPR003660">
    <property type="entry name" value="HAMP_dom"/>
</dbReference>
<dbReference type="SMART" id="SM00304">
    <property type="entry name" value="HAMP"/>
    <property type="match status" value="1"/>
</dbReference>
<feature type="transmembrane region" description="Helical" evidence="7">
    <location>
        <begin position="37"/>
        <end position="60"/>
    </location>
</feature>
<gene>
    <name evidence="11" type="primary">mcp-12</name>
    <name evidence="11" type="ORF">HLUCCO17_16010</name>
</gene>
<evidence type="ECO:0000256" key="4">
    <source>
        <dbReference type="ARBA" id="ARBA00029447"/>
    </source>
</evidence>
<keyword evidence="7" id="KW-0812">Transmembrane</keyword>
<evidence type="ECO:0000256" key="1">
    <source>
        <dbReference type="ARBA" id="ARBA00004429"/>
    </source>
</evidence>
<dbReference type="Gene3D" id="6.10.340.10">
    <property type="match status" value="1"/>
</dbReference>
<evidence type="ECO:0000256" key="5">
    <source>
        <dbReference type="PROSITE-ProRule" id="PRU00284"/>
    </source>
</evidence>
<dbReference type="AlphaFoldDB" id="A0A0P7XNY0"/>
<dbReference type="Proteomes" id="UP000050497">
    <property type="component" value="Unassembled WGS sequence"/>
</dbReference>
<dbReference type="GO" id="GO:0005886">
    <property type="term" value="C:plasma membrane"/>
    <property type="evidence" value="ECO:0007669"/>
    <property type="project" value="UniProtKB-SubCell"/>
</dbReference>
<keyword evidence="2" id="KW-1003">Cell membrane</keyword>
<comment type="similarity">
    <text evidence="4">Belongs to the methyl-accepting chemotaxis (MCP) protein family.</text>
</comment>
<keyword evidence="2" id="KW-0997">Cell inner membrane</keyword>
<dbReference type="Pfam" id="PF00672">
    <property type="entry name" value="HAMP"/>
    <property type="match status" value="1"/>
</dbReference>
<keyword evidence="7" id="KW-1133">Transmembrane helix</keyword>
<keyword evidence="3 5" id="KW-0807">Transducer</keyword>
<dbReference type="SUPFAM" id="SSF58104">
    <property type="entry name" value="Methyl-accepting chemotaxis protein (MCP) signaling domain"/>
    <property type="match status" value="1"/>
</dbReference>
<evidence type="ECO:0000259" key="8">
    <source>
        <dbReference type="PROSITE" id="PS50111"/>
    </source>
</evidence>
<feature type="region of interest" description="Disordered" evidence="6">
    <location>
        <begin position="458"/>
        <end position="477"/>
    </location>
</feature>
<feature type="domain" description="Methyl-accepting transducer" evidence="8">
    <location>
        <begin position="423"/>
        <end position="659"/>
    </location>
</feature>
<sequence>MLSCVQPTNAMGTETVRFTSFLPRLPNVTRLGLRGRIAIGFAAILILAVGMAGFAIFNALRLDQDFADYRTIANETQRAETLSADFTRMLVLARDELSAPDEERREMIADVSHRVRSQIMDAVEATSSDERRAMLTQIVMTYDEFERGIDSLFAMDSQLRSIVADEVEPAMAAVTEAVWQLVYSASLEGDLDTSNEGSRALQFGLVSQAAFARYLTGDDQARNQAEMTAGRALDLATELHENTTHASRKNWLATIAENLEIYQASMLRGMEVSDELAVMRADVLGESEKIIAGLTSDIVTSASQDAHAIGEGTAAAAMQVVTMTIAATALLAVLGIAIAFVIGRSVSHPVVAMTTAMRELADGNTTITVPGRQRSDEIGAMAGAVEIFRQNAIERERLTSESEKEQLERAERQRAVETLIAEFRDSVGAMLEGVTGNMQQMRDTAHNLTMIASQTADLTEQTASASEDSSSNAATAAEAAESLNGAINEIARAVGMTTEVVGRATQAADHTNTKVASLSDAAQRIGDVIGLIQEIAEQTNLLALNATIEAARAGEAGKGFAVVAAEVKNLADQTAKATQEISGQIGAIQGSTKDAVSNIEQIAGIMKEVSEHTTSIAAAVEEQGASTDEITRNVQRSAQSSRQVAGHIESVKASTGETNRSADYVLHSADAATDETQKLRRAIDTFLERVAAA</sequence>
<feature type="compositionally biased region" description="Low complexity" evidence="6">
    <location>
        <begin position="459"/>
        <end position="477"/>
    </location>
</feature>
<dbReference type="GO" id="GO:0007165">
    <property type="term" value="P:signal transduction"/>
    <property type="evidence" value="ECO:0007669"/>
    <property type="project" value="UniProtKB-KW"/>
</dbReference>
<evidence type="ECO:0000313" key="12">
    <source>
        <dbReference type="Proteomes" id="UP000050497"/>
    </source>
</evidence>